<dbReference type="OrthoDB" id="6160353at2759"/>
<dbReference type="AlphaFoldDB" id="A0A7M7GEH4"/>
<proteinExistence type="predicted"/>
<keyword evidence="4" id="KW-1185">Reference proteome</keyword>
<dbReference type="Pfam" id="PF15499">
    <property type="entry name" value="Peptidase_C98"/>
    <property type="match status" value="2"/>
</dbReference>
<dbReference type="GO" id="GO:0030576">
    <property type="term" value="P:Cajal body organization"/>
    <property type="evidence" value="ECO:0000318"/>
    <property type="project" value="GO_Central"/>
</dbReference>
<dbReference type="PROSITE" id="PS50235">
    <property type="entry name" value="USP_3"/>
    <property type="match status" value="1"/>
</dbReference>
<feature type="region of interest" description="Disordered" evidence="1">
    <location>
        <begin position="610"/>
        <end position="681"/>
    </location>
</feature>
<name>A0A7M7GEH4_STRPU</name>
<dbReference type="GO" id="GO:0032183">
    <property type="term" value="F:SUMO binding"/>
    <property type="evidence" value="ECO:0000318"/>
    <property type="project" value="GO_Central"/>
</dbReference>
<protein>
    <recommendedName>
        <fullName evidence="2">USP domain-containing protein</fullName>
    </recommendedName>
</protein>
<feature type="compositionally biased region" description="Low complexity" evidence="1">
    <location>
        <begin position="875"/>
        <end position="891"/>
    </location>
</feature>
<dbReference type="OMA" id="KCRQRRG"/>
<feature type="domain" description="USP" evidence="2">
    <location>
        <begin position="154"/>
        <end position="529"/>
    </location>
</feature>
<dbReference type="KEGG" id="spu:100890288"/>
<dbReference type="GO" id="GO:0016926">
    <property type="term" value="P:protein desumoylation"/>
    <property type="evidence" value="ECO:0000318"/>
    <property type="project" value="GO_Central"/>
</dbReference>
<dbReference type="RefSeq" id="XP_003723878.2">
    <property type="nucleotide sequence ID" value="XM_003723830.3"/>
</dbReference>
<evidence type="ECO:0000256" key="1">
    <source>
        <dbReference type="SAM" id="MobiDB-lite"/>
    </source>
</evidence>
<feature type="compositionally biased region" description="Polar residues" evidence="1">
    <location>
        <begin position="304"/>
        <end position="322"/>
    </location>
</feature>
<dbReference type="GO" id="GO:0015030">
    <property type="term" value="C:Cajal body"/>
    <property type="evidence" value="ECO:0000318"/>
    <property type="project" value="GO_Central"/>
</dbReference>
<dbReference type="InParanoid" id="A0A7M7GEH4"/>
<feature type="compositionally biased region" description="Basic and acidic residues" evidence="1">
    <location>
        <begin position="661"/>
        <end position="673"/>
    </location>
</feature>
<feature type="region of interest" description="Disordered" evidence="1">
    <location>
        <begin position="837"/>
        <end position="891"/>
    </location>
</feature>
<feature type="region of interest" description="Disordered" evidence="1">
    <location>
        <begin position="290"/>
        <end position="322"/>
    </location>
</feature>
<accession>A0A7M7GEH4</accession>
<feature type="compositionally biased region" description="Basic and acidic residues" evidence="1">
    <location>
        <begin position="842"/>
        <end position="863"/>
    </location>
</feature>
<feature type="compositionally biased region" description="Low complexity" evidence="1">
    <location>
        <begin position="646"/>
        <end position="657"/>
    </location>
</feature>
<feature type="region of interest" description="Disordered" evidence="1">
    <location>
        <begin position="122"/>
        <end position="144"/>
    </location>
</feature>
<sequence>MAEIKYNLPKAVVVKCRQRRGRRKTVAMAPASLNGPVTGLEEKEMEGEDAVEWCKECMKRGELNAVSYLQISDELAVLVCNDKQCTSLPTLAPGSHLVVERRAADFIQCRRRKRRATSLQKLDPTNPQNKLISQSQPQGPLSATVSPLPPGGIVQWNNESNMCWLDVCMLLLVQFRSLRRCHQALGATSPLRKLCEGFVSAQDMASADVEAAKQNMCEQAESNNSASVEQPTNASDADLLSAYLGNDLFGAGDNPNLDHADLLSDSFLDLIDGKLPDSNVCDTSAQHVADELGDSVPPDKDRLSPNTTSSKQSPHLQDNSSGKLAAAVESLKTLRKELFDMLKPKLGCRENKEESLISALPMLLRLDGVTEEHFNLRYRRESYCFLCGSSNVTIHRNVIASVTSTSNDFSMQNLTMHHPCPQCKAPGQTSRLIYHSLPACPLIHFSNGLSSTTELPWLQPDFRHRGQQYHLSCIVQYVRNPNHFVIWIRDPSREQWLKCDGLSSPVCLWQSQEPSIPPSEIHLVGWERQNSECYSCMELQQQMVHIEEAALEREDDPAVVKANSTERTSVDCDAPLRKRSCPVVVRRSASPLTIAKGTWPSLVQAARNRSDISRLAPRRTEPLPGSSILSIGTPPQSPEFQMPKTSGPSDSNNSISSATFDRTKETDKLKGDTSKQQTLSDKLKEGGWERAVTAAKSENQGHLSNRRSVASYLQSKLKYPQKPPGVLTGLLGNYTKSIAKQQQDTGEEAITPRGIYNPITKNFSVLQTLRSLNVNSSLPKTDRVPKPDKKPGPKTKPLMETGGAVLPSVPKKVQKMRIPRQKINSFSAFKEKSSSTFSGYLKQKDPTAEDIHTNRKDDRRRESNASQIQEDDFQSSILLTPSSSVSSPSACSDVSLLSETLLAGGTEDHEGESLNNTMNALCKALDVAAGGAPQTVVSQPLPSVDDDSFLQGLLR</sequence>
<organism evidence="3 4">
    <name type="scientific">Strongylocentrotus purpuratus</name>
    <name type="common">Purple sea urchin</name>
    <dbReference type="NCBI Taxonomy" id="7668"/>
    <lineage>
        <taxon>Eukaryota</taxon>
        <taxon>Metazoa</taxon>
        <taxon>Echinodermata</taxon>
        <taxon>Eleutherozoa</taxon>
        <taxon>Echinozoa</taxon>
        <taxon>Echinoidea</taxon>
        <taxon>Euechinoidea</taxon>
        <taxon>Echinacea</taxon>
        <taxon>Camarodonta</taxon>
        <taxon>Echinidea</taxon>
        <taxon>Strongylocentrotidae</taxon>
        <taxon>Strongylocentrotus</taxon>
    </lineage>
</organism>
<evidence type="ECO:0000259" key="2">
    <source>
        <dbReference type="PROSITE" id="PS50235"/>
    </source>
</evidence>
<reference evidence="4" key="1">
    <citation type="submission" date="2015-02" db="EMBL/GenBank/DDBJ databases">
        <title>Genome sequencing for Strongylocentrotus purpuratus.</title>
        <authorList>
            <person name="Murali S."/>
            <person name="Liu Y."/>
            <person name="Vee V."/>
            <person name="English A."/>
            <person name="Wang M."/>
            <person name="Skinner E."/>
            <person name="Han Y."/>
            <person name="Muzny D.M."/>
            <person name="Worley K.C."/>
            <person name="Gibbs R.A."/>
        </authorList>
    </citation>
    <scope>NUCLEOTIDE SEQUENCE</scope>
</reference>
<dbReference type="EnsemblMetazoa" id="XM_003723830">
    <property type="protein sequence ID" value="XP_003723878"/>
    <property type="gene ID" value="LOC100890288"/>
</dbReference>
<feature type="compositionally biased region" description="Basic and acidic residues" evidence="1">
    <location>
        <begin position="780"/>
        <end position="791"/>
    </location>
</feature>
<dbReference type="InterPro" id="IPR028890">
    <property type="entry name" value="Peptidase_C98"/>
</dbReference>
<reference evidence="3" key="2">
    <citation type="submission" date="2021-01" db="UniProtKB">
        <authorList>
            <consortium name="EnsemblMetazoa"/>
        </authorList>
    </citation>
    <scope>IDENTIFICATION</scope>
</reference>
<dbReference type="InterPro" id="IPR028889">
    <property type="entry name" value="USP"/>
</dbReference>
<dbReference type="PANTHER" id="PTHR15294:SF3">
    <property type="entry name" value="SUMO-SPECIFIC ISOPEPTIDASE USPL1"/>
    <property type="match status" value="1"/>
</dbReference>
<dbReference type="GeneID" id="100890288"/>
<evidence type="ECO:0000313" key="4">
    <source>
        <dbReference type="Proteomes" id="UP000007110"/>
    </source>
</evidence>
<dbReference type="InterPro" id="IPR033505">
    <property type="entry name" value="USPL1"/>
</dbReference>
<feature type="region of interest" description="Disordered" evidence="1">
    <location>
        <begin position="774"/>
        <end position="817"/>
    </location>
</feature>
<evidence type="ECO:0000313" key="3">
    <source>
        <dbReference type="EnsemblMetazoa" id="XP_003723878"/>
    </source>
</evidence>
<dbReference type="Proteomes" id="UP000007110">
    <property type="component" value="Unassembled WGS sequence"/>
</dbReference>
<dbReference type="PANTHER" id="PTHR15294">
    <property type="entry name" value="RETINOVIN-RELATED"/>
    <property type="match status" value="1"/>
</dbReference>